<evidence type="ECO:0000256" key="2">
    <source>
        <dbReference type="ARBA" id="ARBA00022692"/>
    </source>
</evidence>
<proteinExistence type="predicted"/>
<dbReference type="InParanoid" id="A0A067NRX4"/>
<feature type="transmembrane region" description="Helical" evidence="6">
    <location>
        <begin position="124"/>
        <end position="143"/>
    </location>
</feature>
<keyword evidence="4 6" id="KW-0472">Membrane</keyword>
<name>A0A067NRX4_PLEO1</name>
<dbReference type="EMBL" id="KL198009">
    <property type="protein sequence ID" value="KDQ26361.1"/>
    <property type="molecule type" value="Genomic_DNA"/>
</dbReference>
<dbReference type="AlphaFoldDB" id="A0A067NRX4"/>
<dbReference type="Proteomes" id="UP000027073">
    <property type="component" value="Unassembled WGS sequence"/>
</dbReference>
<feature type="region of interest" description="Disordered" evidence="5">
    <location>
        <begin position="342"/>
        <end position="431"/>
    </location>
</feature>
<sequence>MTFEFTHEMGVISNRLWAVPSAVGAGLCFLVLLVIAAVGIHPRSRSYLDRVSFRIVVYALFANMIFGIASAVGGTETGPGFTCGFSIFVLQLTLQFSSCLLFFIALNLQLVVVHGWNGQTMEKYYLMVSAFISVALTVPPYAAHQYGWDPLERVCWYTNDDLHERVIWQMTTQMGWTAFTVIGEVVCSAVVLVYMMRHNARSRRVFVPVQTISDTSSSPAVLHANRHRHIIFRISLYPVASCCVNLMSVVTALHSTLSGGIHDQTDYNVLLLSDILYGGRAIVYALLAITDPALVRGMRALFSYVMYGSDATTSSGTKTEGSTFSRPGQVKRPEVFVELSTILSPPEATGKGESDEANPTGTMTDSKADHPDRQQRFASDVDLPSNSEDKEAPTNYDEEAARQDTGPGLQSRMREARRKDKAEQDAFTKQI</sequence>
<evidence type="ECO:0000256" key="6">
    <source>
        <dbReference type="SAM" id="Phobius"/>
    </source>
</evidence>
<dbReference type="STRING" id="1137138.A0A067NRX4"/>
<evidence type="ECO:0000256" key="5">
    <source>
        <dbReference type="SAM" id="MobiDB-lite"/>
    </source>
</evidence>
<keyword evidence="3 6" id="KW-1133">Transmembrane helix</keyword>
<evidence type="ECO:0000256" key="3">
    <source>
        <dbReference type="ARBA" id="ARBA00022989"/>
    </source>
</evidence>
<evidence type="ECO:0000313" key="8">
    <source>
        <dbReference type="Proteomes" id="UP000027073"/>
    </source>
</evidence>
<gene>
    <name evidence="7" type="ORF">PLEOSDRAFT_1084286</name>
</gene>
<protein>
    <recommendedName>
        <fullName evidence="9">G-protein coupled receptors family 2 profile 2 domain-containing protein</fullName>
    </recommendedName>
</protein>
<dbReference type="GO" id="GO:0004930">
    <property type="term" value="F:G protein-coupled receptor activity"/>
    <property type="evidence" value="ECO:0007669"/>
    <property type="project" value="TreeGrafter"/>
</dbReference>
<feature type="region of interest" description="Disordered" evidence="5">
    <location>
        <begin position="311"/>
        <end position="330"/>
    </location>
</feature>
<dbReference type="GO" id="GO:0005886">
    <property type="term" value="C:plasma membrane"/>
    <property type="evidence" value="ECO:0007669"/>
    <property type="project" value="TreeGrafter"/>
</dbReference>
<feature type="transmembrane region" description="Helical" evidence="6">
    <location>
        <begin position="236"/>
        <end position="257"/>
    </location>
</feature>
<dbReference type="VEuPathDB" id="FungiDB:PLEOSDRAFT_1084286"/>
<feature type="compositionally biased region" description="Basic and acidic residues" evidence="5">
    <location>
        <begin position="412"/>
        <end position="431"/>
    </location>
</feature>
<keyword evidence="2 6" id="KW-0812">Transmembrane</keyword>
<dbReference type="HOGENOM" id="CLU_053182_0_0_1"/>
<evidence type="ECO:0000313" key="7">
    <source>
        <dbReference type="EMBL" id="KDQ26361.1"/>
    </source>
</evidence>
<dbReference type="GO" id="GO:0007189">
    <property type="term" value="P:adenylate cyclase-activating G protein-coupled receptor signaling pathway"/>
    <property type="evidence" value="ECO:0007669"/>
    <property type="project" value="TreeGrafter"/>
</dbReference>
<evidence type="ECO:0000256" key="1">
    <source>
        <dbReference type="ARBA" id="ARBA00004141"/>
    </source>
</evidence>
<evidence type="ECO:0008006" key="9">
    <source>
        <dbReference type="Google" id="ProtNLM"/>
    </source>
</evidence>
<feature type="transmembrane region" description="Helical" evidence="6">
    <location>
        <begin position="174"/>
        <end position="194"/>
    </location>
</feature>
<reference evidence="8" key="1">
    <citation type="journal article" date="2014" name="Proc. Natl. Acad. Sci. U.S.A.">
        <title>Extensive sampling of basidiomycete genomes demonstrates inadequacy of the white-rot/brown-rot paradigm for wood decay fungi.</title>
        <authorList>
            <person name="Riley R."/>
            <person name="Salamov A.A."/>
            <person name="Brown D.W."/>
            <person name="Nagy L.G."/>
            <person name="Floudas D."/>
            <person name="Held B.W."/>
            <person name="Levasseur A."/>
            <person name="Lombard V."/>
            <person name="Morin E."/>
            <person name="Otillar R."/>
            <person name="Lindquist E.A."/>
            <person name="Sun H."/>
            <person name="LaButti K.M."/>
            <person name="Schmutz J."/>
            <person name="Jabbour D."/>
            <person name="Luo H."/>
            <person name="Baker S.E."/>
            <person name="Pisabarro A.G."/>
            <person name="Walton J.D."/>
            <person name="Blanchette R.A."/>
            <person name="Henrissat B."/>
            <person name="Martin F."/>
            <person name="Cullen D."/>
            <person name="Hibbett D.S."/>
            <person name="Grigoriev I.V."/>
        </authorList>
    </citation>
    <scope>NUCLEOTIDE SEQUENCE [LARGE SCALE GENOMIC DNA]</scope>
    <source>
        <strain evidence="8">PC15</strain>
    </source>
</reference>
<organism evidence="7 8">
    <name type="scientific">Pleurotus ostreatus (strain PC15)</name>
    <name type="common">Oyster mushroom</name>
    <dbReference type="NCBI Taxonomy" id="1137138"/>
    <lineage>
        <taxon>Eukaryota</taxon>
        <taxon>Fungi</taxon>
        <taxon>Dikarya</taxon>
        <taxon>Basidiomycota</taxon>
        <taxon>Agaricomycotina</taxon>
        <taxon>Agaricomycetes</taxon>
        <taxon>Agaricomycetidae</taxon>
        <taxon>Agaricales</taxon>
        <taxon>Pleurotineae</taxon>
        <taxon>Pleurotaceae</taxon>
        <taxon>Pleurotus</taxon>
    </lineage>
</organism>
<feature type="compositionally biased region" description="Basic and acidic residues" evidence="5">
    <location>
        <begin position="366"/>
        <end position="375"/>
    </location>
</feature>
<dbReference type="PANTHER" id="PTHR23112:SF0">
    <property type="entry name" value="TRANSMEMBRANE PROTEIN 116"/>
    <property type="match status" value="1"/>
</dbReference>
<dbReference type="OrthoDB" id="3251871at2759"/>
<feature type="transmembrane region" description="Helical" evidence="6">
    <location>
        <begin position="269"/>
        <end position="289"/>
    </location>
</feature>
<evidence type="ECO:0000256" key="4">
    <source>
        <dbReference type="ARBA" id="ARBA00023136"/>
    </source>
</evidence>
<dbReference type="PANTHER" id="PTHR23112">
    <property type="entry name" value="G PROTEIN-COUPLED RECEPTOR 157-RELATED"/>
    <property type="match status" value="1"/>
</dbReference>
<accession>A0A067NRX4</accession>
<feature type="transmembrane region" description="Helical" evidence="6">
    <location>
        <begin position="85"/>
        <end position="112"/>
    </location>
</feature>
<feature type="transmembrane region" description="Helical" evidence="6">
    <location>
        <begin position="16"/>
        <end position="39"/>
    </location>
</feature>
<comment type="subcellular location">
    <subcellularLocation>
        <location evidence="1">Membrane</location>
        <topology evidence="1">Multi-pass membrane protein</topology>
    </subcellularLocation>
</comment>
<dbReference type="Gene3D" id="1.20.1070.10">
    <property type="entry name" value="Rhodopsin 7-helix transmembrane proteins"/>
    <property type="match status" value="1"/>
</dbReference>
<feature type="transmembrane region" description="Helical" evidence="6">
    <location>
        <begin position="51"/>
        <end position="73"/>
    </location>
</feature>
<feature type="compositionally biased region" description="Low complexity" evidence="5">
    <location>
        <begin position="312"/>
        <end position="325"/>
    </location>
</feature>